<dbReference type="Proteomes" id="UP001224890">
    <property type="component" value="Unassembled WGS sequence"/>
</dbReference>
<dbReference type="GeneID" id="85460418"/>
<name>A0AAJ0ABJ0_9PEZI</name>
<organism evidence="2 3">
    <name type="scientific">Colletotrichum godetiae</name>
    <dbReference type="NCBI Taxonomy" id="1209918"/>
    <lineage>
        <taxon>Eukaryota</taxon>
        <taxon>Fungi</taxon>
        <taxon>Dikarya</taxon>
        <taxon>Ascomycota</taxon>
        <taxon>Pezizomycotina</taxon>
        <taxon>Sordariomycetes</taxon>
        <taxon>Hypocreomycetidae</taxon>
        <taxon>Glomerellales</taxon>
        <taxon>Glomerellaceae</taxon>
        <taxon>Colletotrichum</taxon>
        <taxon>Colletotrichum acutatum species complex</taxon>
    </lineage>
</organism>
<reference evidence="2" key="1">
    <citation type="submission" date="2021-06" db="EMBL/GenBank/DDBJ databases">
        <title>Comparative genomics, transcriptomics and evolutionary studies reveal genomic signatures of adaptation to plant cell wall in hemibiotrophic fungi.</title>
        <authorList>
            <consortium name="DOE Joint Genome Institute"/>
            <person name="Baroncelli R."/>
            <person name="Diaz J.F."/>
            <person name="Benocci T."/>
            <person name="Peng M."/>
            <person name="Battaglia E."/>
            <person name="Haridas S."/>
            <person name="Andreopoulos W."/>
            <person name="Labutti K."/>
            <person name="Pangilinan J."/>
            <person name="Floch G.L."/>
            <person name="Makela M.R."/>
            <person name="Henrissat B."/>
            <person name="Grigoriev I.V."/>
            <person name="Crouch J.A."/>
            <person name="De Vries R.P."/>
            <person name="Sukno S.A."/>
            <person name="Thon M.R."/>
        </authorList>
    </citation>
    <scope>NUCLEOTIDE SEQUENCE</scope>
    <source>
        <strain evidence="2">CBS 193.32</strain>
    </source>
</reference>
<evidence type="ECO:0000313" key="2">
    <source>
        <dbReference type="EMBL" id="KAK1660125.1"/>
    </source>
</evidence>
<keyword evidence="1" id="KW-0472">Membrane</keyword>
<keyword evidence="3" id="KW-1185">Reference proteome</keyword>
<dbReference type="EMBL" id="JAHMHR010000052">
    <property type="protein sequence ID" value="KAK1660125.1"/>
    <property type="molecule type" value="Genomic_DNA"/>
</dbReference>
<keyword evidence="1" id="KW-1133">Transmembrane helix</keyword>
<feature type="transmembrane region" description="Helical" evidence="1">
    <location>
        <begin position="6"/>
        <end position="25"/>
    </location>
</feature>
<comment type="caution">
    <text evidence="2">The sequence shown here is derived from an EMBL/GenBank/DDBJ whole genome shotgun (WGS) entry which is preliminary data.</text>
</comment>
<proteinExistence type="predicted"/>
<gene>
    <name evidence="2" type="ORF">BDP55DRAFT_677393</name>
</gene>
<protein>
    <submittedName>
        <fullName evidence="2">Uncharacterized protein</fullName>
    </submittedName>
</protein>
<sequence length="83" mass="9330">MIRSDVIPWILLQCAPLVTIHGALVGKEKNCRTRRVSSIWGEETCVTGTARLDVRFCGEVLSQWNWTGPGTWGLWQAAFPINM</sequence>
<dbReference type="RefSeq" id="XP_060424889.1">
    <property type="nucleotide sequence ID" value="XM_060575892.1"/>
</dbReference>
<evidence type="ECO:0000256" key="1">
    <source>
        <dbReference type="SAM" id="Phobius"/>
    </source>
</evidence>
<accession>A0AAJ0ABJ0</accession>
<evidence type="ECO:0000313" key="3">
    <source>
        <dbReference type="Proteomes" id="UP001224890"/>
    </source>
</evidence>
<keyword evidence="1" id="KW-0812">Transmembrane</keyword>
<dbReference type="AlphaFoldDB" id="A0AAJ0ABJ0"/>